<accession>A0A2G9TEK6</accession>
<keyword evidence="3 5" id="KW-1133">Transmembrane helix</keyword>
<evidence type="ECO:0000256" key="3">
    <source>
        <dbReference type="ARBA" id="ARBA00022989"/>
    </source>
</evidence>
<keyword evidence="2 5" id="KW-0812">Transmembrane</keyword>
<dbReference type="PANTHER" id="PTHR45638:SF1">
    <property type="entry name" value="CYCLIC NUCLEOTIDE-GATED ION CHANNEL SUBUNIT B, ISOFORM A"/>
    <property type="match status" value="1"/>
</dbReference>
<dbReference type="PANTHER" id="PTHR45638">
    <property type="entry name" value="CYCLIC NUCLEOTIDE-GATED CATION CHANNEL SUBUNIT A"/>
    <property type="match status" value="1"/>
</dbReference>
<evidence type="ECO:0000256" key="1">
    <source>
        <dbReference type="ARBA" id="ARBA00004141"/>
    </source>
</evidence>
<dbReference type="GO" id="GO:0005222">
    <property type="term" value="F:intracellularly cAMP-activated cation channel activity"/>
    <property type="evidence" value="ECO:0007669"/>
    <property type="project" value="TreeGrafter"/>
</dbReference>
<evidence type="ECO:0000313" key="8">
    <source>
        <dbReference type="Proteomes" id="UP000230423"/>
    </source>
</evidence>
<dbReference type="InterPro" id="IPR005821">
    <property type="entry name" value="Ion_trans_dom"/>
</dbReference>
<evidence type="ECO:0000256" key="4">
    <source>
        <dbReference type="ARBA" id="ARBA00023136"/>
    </source>
</evidence>
<evidence type="ECO:0000256" key="2">
    <source>
        <dbReference type="ARBA" id="ARBA00022692"/>
    </source>
</evidence>
<evidence type="ECO:0000313" key="7">
    <source>
        <dbReference type="EMBL" id="PIO56393.1"/>
    </source>
</evidence>
<sequence length="168" mass="20257">MKRFLFQKETQGEAEDEEKWRCRLPETLHPYGQCIHLYFPIVQPKNDFRRRSGRIYMTWLFLVTSAFLYNAYCIPLRSSYPYQTKSNLLYWLILDYTCDIIYFIDMTLIKPRLRFMKGGISVKARDETLKHYLMSSVFKLDLFAMIPTDFIYIYSGPTPIWRLNKLTK</sequence>
<gene>
    <name evidence="7" type="ORF">TELCIR_22208</name>
</gene>
<dbReference type="GO" id="GO:0005886">
    <property type="term" value="C:plasma membrane"/>
    <property type="evidence" value="ECO:0007669"/>
    <property type="project" value="TreeGrafter"/>
</dbReference>
<organism evidence="7 8">
    <name type="scientific">Teladorsagia circumcincta</name>
    <name type="common">Brown stomach worm</name>
    <name type="synonym">Ostertagia circumcincta</name>
    <dbReference type="NCBI Taxonomy" id="45464"/>
    <lineage>
        <taxon>Eukaryota</taxon>
        <taxon>Metazoa</taxon>
        <taxon>Ecdysozoa</taxon>
        <taxon>Nematoda</taxon>
        <taxon>Chromadorea</taxon>
        <taxon>Rhabditida</taxon>
        <taxon>Rhabditina</taxon>
        <taxon>Rhabditomorpha</taxon>
        <taxon>Strongyloidea</taxon>
        <taxon>Trichostrongylidae</taxon>
        <taxon>Teladorsagia</taxon>
    </lineage>
</organism>
<comment type="subcellular location">
    <subcellularLocation>
        <location evidence="1">Membrane</location>
        <topology evidence="1">Multi-pass membrane protein</topology>
    </subcellularLocation>
</comment>
<name>A0A2G9TEK6_TELCI</name>
<dbReference type="OrthoDB" id="421226at2759"/>
<dbReference type="Pfam" id="PF00520">
    <property type="entry name" value="Ion_trans"/>
    <property type="match status" value="1"/>
</dbReference>
<evidence type="ECO:0000259" key="6">
    <source>
        <dbReference type="Pfam" id="PF00520"/>
    </source>
</evidence>
<dbReference type="GO" id="GO:0044877">
    <property type="term" value="F:protein-containing complex binding"/>
    <property type="evidence" value="ECO:0007669"/>
    <property type="project" value="TreeGrafter"/>
</dbReference>
<protein>
    <recommendedName>
        <fullName evidence="6">Ion transport domain-containing protein</fullName>
    </recommendedName>
</protein>
<dbReference type="Proteomes" id="UP000230423">
    <property type="component" value="Unassembled WGS sequence"/>
</dbReference>
<dbReference type="AlphaFoldDB" id="A0A2G9TEK6"/>
<dbReference type="Gene3D" id="1.10.287.70">
    <property type="match status" value="1"/>
</dbReference>
<dbReference type="GO" id="GO:0030553">
    <property type="term" value="F:cGMP binding"/>
    <property type="evidence" value="ECO:0007669"/>
    <property type="project" value="TreeGrafter"/>
</dbReference>
<evidence type="ECO:0000256" key="5">
    <source>
        <dbReference type="SAM" id="Phobius"/>
    </source>
</evidence>
<dbReference type="GO" id="GO:0017071">
    <property type="term" value="C:intracellular cyclic nucleotide activated cation channel complex"/>
    <property type="evidence" value="ECO:0007669"/>
    <property type="project" value="TreeGrafter"/>
</dbReference>
<feature type="non-terminal residue" evidence="7">
    <location>
        <position position="168"/>
    </location>
</feature>
<feature type="transmembrane region" description="Helical" evidence="5">
    <location>
        <begin position="55"/>
        <end position="72"/>
    </location>
</feature>
<dbReference type="EMBL" id="KZ377365">
    <property type="protein sequence ID" value="PIO56393.1"/>
    <property type="molecule type" value="Genomic_DNA"/>
</dbReference>
<proteinExistence type="predicted"/>
<dbReference type="GO" id="GO:0005223">
    <property type="term" value="F:intracellularly cGMP-activated cation channel activity"/>
    <property type="evidence" value="ECO:0007669"/>
    <property type="project" value="TreeGrafter"/>
</dbReference>
<feature type="transmembrane region" description="Helical" evidence="5">
    <location>
        <begin position="88"/>
        <end position="109"/>
    </location>
</feature>
<keyword evidence="4 5" id="KW-0472">Membrane</keyword>
<dbReference type="InterPro" id="IPR050866">
    <property type="entry name" value="CNG_cation_channel"/>
</dbReference>
<feature type="domain" description="Ion transport" evidence="6">
    <location>
        <begin position="57"/>
        <end position="155"/>
    </location>
</feature>
<reference evidence="7 8" key="1">
    <citation type="submission" date="2015-09" db="EMBL/GenBank/DDBJ databases">
        <title>Draft genome of the parasitic nematode Teladorsagia circumcincta isolate WARC Sus (inbred).</title>
        <authorList>
            <person name="Mitreva M."/>
        </authorList>
    </citation>
    <scope>NUCLEOTIDE SEQUENCE [LARGE SCALE GENOMIC DNA]</scope>
    <source>
        <strain evidence="7 8">S</strain>
    </source>
</reference>
<keyword evidence="8" id="KW-1185">Reference proteome</keyword>
<dbReference type="SUPFAM" id="SSF81324">
    <property type="entry name" value="Voltage-gated potassium channels"/>
    <property type="match status" value="1"/>
</dbReference>